<keyword evidence="2" id="KW-1185">Reference proteome</keyword>
<sequence>MSSDFSVKALVAVLCELEKDGVDVEAFAQRVKTGIMGEEAYAPSGVAKKLQVADVIDQALEYAEKYTNKA</sequence>
<name>A0A3N9TJK4_9VIBR</name>
<dbReference type="AlphaFoldDB" id="A0A3N9TJK4"/>
<dbReference type="Proteomes" id="UP000281112">
    <property type="component" value="Unassembled WGS sequence"/>
</dbReference>
<gene>
    <name evidence="1" type="ORF">EES38_07115</name>
</gene>
<evidence type="ECO:0000313" key="2">
    <source>
        <dbReference type="Proteomes" id="UP000281112"/>
    </source>
</evidence>
<proteinExistence type="predicted"/>
<reference evidence="1 2" key="1">
    <citation type="submission" date="2018-11" db="EMBL/GenBank/DDBJ databases">
        <title>Vibrio LJC006 sp. nov., isolated from seawater during the bloom of the enteromorpha.</title>
        <authorList>
            <person name="Liang J."/>
        </authorList>
    </citation>
    <scope>NUCLEOTIDE SEQUENCE [LARGE SCALE GENOMIC DNA]</scope>
    <source>
        <strain evidence="1 2">LJC006</strain>
    </source>
</reference>
<evidence type="ECO:0000313" key="1">
    <source>
        <dbReference type="EMBL" id="RQW64341.1"/>
    </source>
</evidence>
<dbReference type="RefSeq" id="WP_124936462.1">
    <property type="nucleotide sequence ID" value="NZ_RJVQ01000002.1"/>
</dbReference>
<dbReference type="EMBL" id="RJVQ01000002">
    <property type="protein sequence ID" value="RQW64341.1"/>
    <property type="molecule type" value="Genomic_DNA"/>
</dbReference>
<organism evidence="1 2">
    <name type="scientific">Vibrio viridaestus</name>
    <dbReference type="NCBI Taxonomy" id="2487322"/>
    <lineage>
        <taxon>Bacteria</taxon>
        <taxon>Pseudomonadati</taxon>
        <taxon>Pseudomonadota</taxon>
        <taxon>Gammaproteobacteria</taxon>
        <taxon>Vibrionales</taxon>
        <taxon>Vibrionaceae</taxon>
        <taxon>Vibrio</taxon>
    </lineage>
</organism>
<comment type="caution">
    <text evidence="1">The sequence shown here is derived from an EMBL/GenBank/DDBJ whole genome shotgun (WGS) entry which is preliminary data.</text>
</comment>
<accession>A0A3N9TJK4</accession>
<protein>
    <submittedName>
        <fullName evidence="1">Uncharacterized protein</fullName>
    </submittedName>
</protein>